<evidence type="ECO:0000313" key="2">
    <source>
        <dbReference type="EMBL" id="KAJ1347943.1"/>
    </source>
</evidence>
<accession>A0AAD5M0W0</accession>
<dbReference type="AlphaFoldDB" id="A0AAD5M0W0"/>
<gene>
    <name evidence="2" type="ORF">KIN20_003130</name>
</gene>
<protein>
    <recommendedName>
        <fullName evidence="1">C2H2-type domain-containing protein</fullName>
    </recommendedName>
</protein>
<dbReference type="Pfam" id="PF12874">
    <property type="entry name" value="zf-met"/>
    <property type="match status" value="1"/>
</dbReference>
<comment type="caution">
    <text evidence="2">The sequence shown here is derived from an EMBL/GenBank/DDBJ whole genome shotgun (WGS) entry which is preliminary data.</text>
</comment>
<evidence type="ECO:0000313" key="3">
    <source>
        <dbReference type="Proteomes" id="UP001196413"/>
    </source>
</evidence>
<dbReference type="Proteomes" id="UP001196413">
    <property type="component" value="Unassembled WGS sequence"/>
</dbReference>
<dbReference type="SUPFAM" id="SSF57667">
    <property type="entry name" value="beta-beta-alpha zinc fingers"/>
    <property type="match status" value="1"/>
</dbReference>
<sequence length="90" mass="10155">MWIVDQWMSGSDFKEEPMGNVENSVDANMIRHCEVCNIVVAGTRNWNAHLGGKRHRNALRASRRRENKVECQTISNKDVSINAVDGSVNT</sequence>
<dbReference type="Gene3D" id="3.30.160.60">
    <property type="entry name" value="Classic Zinc Finger"/>
    <property type="match status" value="1"/>
</dbReference>
<name>A0AAD5M0W0_PARTN</name>
<dbReference type="InterPro" id="IPR036236">
    <property type="entry name" value="Znf_C2H2_sf"/>
</dbReference>
<dbReference type="InterPro" id="IPR013087">
    <property type="entry name" value="Znf_C2H2_type"/>
</dbReference>
<evidence type="ECO:0000259" key="1">
    <source>
        <dbReference type="Pfam" id="PF12874"/>
    </source>
</evidence>
<reference evidence="2" key="1">
    <citation type="submission" date="2021-06" db="EMBL/GenBank/DDBJ databases">
        <title>Parelaphostrongylus tenuis whole genome reference sequence.</title>
        <authorList>
            <person name="Garwood T.J."/>
            <person name="Larsen P.A."/>
            <person name="Fountain-Jones N.M."/>
            <person name="Garbe J.R."/>
            <person name="Macchietto M.G."/>
            <person name="Kania S.A."/>
            <person name="Gerhold R.W."/>
            <person name="Richards J.E."/>
            <person name="Wolf T.M."/>
        </authorList>
    </citation>
    <scope>NUCLEOTIDE SEQUENCE</scope>
    <source>
        <strain evidence="2">MNPRO001-30</strain>
        <tissue evidence="2">Meninges</tissue>
    </source>
</reference>
<organism evidence="2 3">
    <name type="scientific">Parelaphostrongylus tenuis</name>
    <name type="common">Meningeal worm</name>
    <dbReference type="NCBI Taxonomy" id="148309"/>
    <lineage>
        <taxon>Eukaryota</taxon>
        <taxon>Metazoa</taxon>
        <taxon>Ecdysozoa</taxon>
        <taxon>Nematoda</taxon>
        <taxon>Chromadorea</taxon>
        <taxon>Rhabditida</taxon>
        <taxon>Rhabditina</taxon>
        <taxon>Rhabditomorpha</taxon>
        <taxon>Strongyloidea</taxon>
        <taxon>Metastrongylidae</taxon>
        <taxon>Parelaphostrongylus</taxon>
    </lineage>
</organism>
<feature type="domain" description="C2H2-type" evidence="1">
    <location>
        <begin position="32"/>
        <end position="55"/>
    </location>
</feature>
<dbReference type="EMBL" id="JAHQIW010000411">
    <property type="protein sequence ID" value="KAJ1347943.1"/>
    <property type="molecule type" value="Genomic_DNA"/>
</dbReference>
<proteinExistence type="predicted"/>
<keyword evidence="3" id="KW-1185">Reference proteome</keyword>